<sequence>MKHSHLYELQPDPYDYTQRRTCRVCLFKDVTNAPQLSEMVREGKVDAALIRAELVLEPFVLLAAANRAVHQSAHNRMSCRNLPAELIYSLSPSRNIKDSLITFGIAEHSTHIIAAIFDDKSGKEMKKLAKLIKGTPDDLMEGLPKIANVSVIKKIYQVGNPAFAEEGLSDHIVSRMVSKDFLS</sequence>
<dbReference type="SUPFAM" id="SSF143870">
    <property type="entry name" value="PF0523-like"/>
    <property type="match status" value="1"/>
</dbReference>
<evidence type="ECO:0000256" key="3">
    <source>
        <dbReference type="ARBA" id="ARBA00022694"/>
    </source>
</evidence>
<comment type="subcellular location">
    <subcellularLocation>
        <location evidence="1">Nucleus</location>
    </subcellularLocation>
</comment>
<dbReference type="OMA" id="HILECKF"/>
<evidence type="ECO:0000256" key="4">
    <source>
        <dbReference type="ARBA" id="ARBA00023242"/>
    </source>
</evidence>
<dbReference type="AlphaFoldDB" id="A0A8R1HV57"/>
<dbReference type="Proteomes" id="UP000005237">
    <property type="component" value="Unassembled WGS sequence"/>
</dbReference>
<comment type="similarity">
    <text evidence="2 5">Belongs to the CGI121/TPRKB family.</text>
</comment>
<name>A0A8R1HV57_CAEJA</name>
<keyword evidence="3" id="KW-0819">tRNA processing</keyword>
<dbReference type="PANTHER" id="PTHR15840">
    <property type="entry name" value="CGI-121 FAMILY MEMBER"/>
    <property type="match status" value="1"/>
</dbReference>
<dbReference type="InterPro" id="IPR036504">
    <property type="entry name" value="CGI121/TPRKB_sf"/>
</dbReference>
<reference evidence="7" key="1">
    <citation type="submission" date="2010-08" db="EMBL/GenBank/DDBJ databases">
        <authorList>
            <consortium name="Caenorhabditis japonica Sequencing Consortium"/>
            <person name="Wilson R.K."/>
        </authorList>
    </citation>
    <scope>NUCLEOTIDE SEQUENCE [LARGE SCALE GENOMIC DNA]</scope>
    <source>
        <strain evidence="7">DF5081</strain>
    </source>
</reference>
<dbReference type="PANTHER" id="PTHR15840:SF10">
    <property type="entry name" value="EKC_KEOPS COMPLEX SUBUNIT TPRKB"/>
    <property type="match status" value="1"/>
</dbReference>
<accession>A0A8R1HV57</accession>
<evidence type="ECO:0000256" key="5">
    <source>
        <dbReference type="RuleBase" id="RU004398"/>
    </source>
</evidence>
<dbReference type="GO" id="GO:0005829">
    <property type="term" value="C:cytosol"/>
    <property type="evidence" value="ECO:0007669"/>
    <property type="project" value="TreeGrafter"/>
</dbReference>
<keyword evidence="4 5" id="KW-0539">Nucleus</keyword>
<dbReference type="GO" id="GO:0000408">
    <property type="term" value="C:EKC/KEOPS complex"/>
    <property type="evidence" value="ECO:0007669"/>
    <property type="project" value="TreeGrafter"/>
</dbReference>
<protein>
    <submittedName>
        <fullName evidence="6">Uncharacterized protein</fullName>
    </submittedName>
</protein>
<dbReference type="InterPro" id="IPR013926">
    <property type="entry name" value="CGI121/TPRKB"/>
</dbReference>
<evidence type="ECO:0000256" key="1">
    <source>
        <dbReference type="ARBA" id="ARBA00004123"/>
    </source>
</evidence>
<dbReference type="GO" id="GO:0002949">
    <property type="term" value="P:tRNA threonylcarbamoyladenosine modification"/>
    <property type="evidence" value="ECO:0007669"/>
    <property type="project" value="TreeGrafter"/>
</dbReference>
<organism evidence="6 7">
    <name type="scientific">Caenorhabditis japonica</name>
    <dbReference type="NCBI Taxonomy" id="281687"/>
    <lineage>
        <taxon>Eukaryota</taxon>
        <taxon>Metazoa</taxon>
        <taxon>Ecdysozoa</taxon>
        <taxon>Nematoda</taxon>
        <taxon>Chromadorea</taxon>
        <taxon>Rhabditida</taxon>
        <taxon>Rhabditina</taxon>
        <taxon>Rhabditomorpha</taxon>
        <taxon>Rhabditoidea</taxon>
        <taxon>Rhabditidae</taxon>
        <taxon>Peloderinae</taxon>
        <taxon>Caenorhabditis</taxon>
    </lineage>
</organism>
<reference evidence="6" key="2">
    <citation type="submission" date="2022-06" db="UniProtKB">
        <authorList>
            <consortium name="EnsemblMetazoa"/>
        </authorList>
    </citation>
    <scope>IDENTIFICATION</scope>
    <source>
        <strain evidence="6">DF5081</strain>
    </source>
</reference>
<evidence type="ECO:0000313" key="6">
    <source>
        <dbReference type="EnsemblMetazoa" id="CJA10595.1"/>
    </source>
</evidence>
<dbReference type="Gene3D" id="3.30.2380.10">
    <property type="entry name" value="CGI121/TPRKB"/>
    <property type="match status" value="1"/>
</dbReference>
<dbReference type="GO" id="GO:0005634">
    <property type="term" value="C:nucleus"/>
    <property type="evidence" value="ECO:0007669"/>
    <property type="project" value="UniProtKB-SubCell"/>
</dbReference>
<dbReference type="EnsemblMetazoa" id="CJA10595.1">
    <property type="protein sequence ID" value="CJA10595.1"/>
    <property type="gene ID" value="WBGene00129799"/>
</dbReference>
<keyword evidence="7" id="KW-1185">Reference proteome</keyword>
<evidence type="ECO:0000313" key="7">
    <source>
        <dbReference type="Proteomes" id="UP000005237"/>
    </source>
</evidence>
<evidence type="ECO:0000256" key="2">
    <source>
        <dbReference type="ARBA" id="ARBA00005546"/>
    </source>
</evidence>
<dbReference type="Pfam" id="PF08617">
    <property type="entry name" value="CGI-121"/>
    <property type="match status" value="1"/>
</dbReference>
<proteinExistence type="inferred from homology"/>